<dbReference type="InterPro" id="IPR046756">
    <property type="entry name" value="VAS1/VOA1_TM"/>
</dbReference>
<proteinExistence type="predicted"/>
<dbReference type="EMBL" id="GGEC01043768">
    <property type="protein sequence ID" value="MBX24252.1"/>
    <property type="molecule type" value="Transcribed_RNA"/>
</dbReference>
<dbReference type="AlphaFoldDB" id="A0A2P2M203"/>
<evidence type="ECO:0000256" key="4">
    <source>
        <dbReference type="ARBA" id="ARBA00023136"/>
    </source>
</evidence>
<dbReference type="GO" id="GO:0016020">
    <property type="term" value="C:membrane"/>
    <property type="evidence" value="ECO:0007669"/>
    <property type="project" value="UniProtKB-SubCell"/>
</dbReference>
<sequence length="277" mass="30211">MDVAVNYQTISLRDLAKSVLSEGKWSNLLCSEENLQQSLDLALVFVGRELLSLDISANTNADPDLINFLKLSFARSNFSMAFPYVVPSQEETIENSLLLGIAKTCGEELEISNVVFSESCSIQGGNFEKLADLQTVHEYLLSKMKKRSNGSAELVVFCHGGSDSRKGLEDPQSESEVLSGLISSMETLGTKYTVLYISEPLQSVRYSSHRGLERFLADSSTQNGSLNSPVCDQVCQIKSSLLEGVLVGIVLLVILISGLCCMMGIDTPSRFEALQDS</sequence>
<accession>A0A2P2M203</accession>
<feature type="transmembrane region" description="Helical" evidence="5">
    <location>
        <begin position="245"/>
        <end position="265"/>
    </location>
</feature>
<keyword evidence="3 5" id="KW-1133">Transmembrane helix</keyword>
<evidence type="ECO:0000256" key="1">
    <source>
        <dbReference type="ARBA" id="ARBA00004167"/>
    </source>
</evidence>
<dbReference type="PANTHER" id="PTHR35285:SF1">
    <property type="entry name" value="2-C-METHYL-D-ERYTHRITOL 4-PHOSPHATE CYTIDYLYLTRANSFERASE"/>
    <property type="match status" value="1"/>
</dbReference>
<evidence type="ECO:0000256" key="5">
    <source>
        <dbReference type="SAM" id="Phobius"/>
    </source>
</evidence>
<feature type="domain" description="V-type proton ATPase subunit S1/VOA1 transmembrane" evidence="6">
    <location>
        <begin position="241"/>
        <end position="272"/>
    </location>
</feature>
<protein>
    <submittedName>
        <fullName evidence="7">Uncharacterized protein MANES_03G085800</fullName>
    </submittedName>
</protein>
<reference evidence="7" key="1">
    <citation type="submission" date="2018-02" db="EMBL/GenBank/DDBJ databases">
        <title>Rhizophora mucronata_Transcriptome.</title>
        <authorList>
            <person name="Meera S.P."/>
            <person name="Sreeshan A."/>
            <person name="Augustine A."/>
        </authorList>
    </citation>
    <scope>NUCLEOTIDE SEQUENCE</scope>
    <source>
        <tissue evidence="7">Leaf</tissue>
    </source>
</reference>
<name>A0A2P2M203_RHIMU</name>
<keyword evidence="2 5" id="KW-0812">Transmembrane</keyword>
<evidence type="ECO:0000256" key="3">
    <source>
        <dbReference type="ARBA" id="ARBA00022989"/>
    </source>
</evidence>
<evidence type="ECO:0000313" key="7">
    <source>
        <dbReference type="EMBL" id="MBX24252.1"/>
    </source>
</evidence>
<comment type="subcellular location">
    <subcellularLocation>
        <location evidence="1">Membrane</location>
        <topology evidence="1">Single-pass membrane protein</topology>
    </subcellularLocation>
</comment>
<keyword evidence="4 5" id="KW-0472">Membrane</keyword>
<dbReference type="PANTHER" id="PTHR35285">
    <property type="entry name" value="2-C-METHYL-D-ERYTHRITOL 4-PHOSPHATE CYTIDYLYLTRANSFERASE"/>
    <property type="match status" value="1"/>
</dbReference>
<evidence type="ECO:0000259" key="6">
    <source>
        <dbReference type="Pfam" id="PF20520"/>
    </source>
</evidence>
<dbReference type="Pfam" id="PF20520">
    <property type="entry name" value="Ac45-VOA1_TM"/>
    <property type="match status" value="1"/>
</dbReference>
<evidence type="ECO:0000256" key="2">
    <source>
        <dbReference type="ARBA" id="ARBA00022692"/>
    </source>
</evidence>
<organism evidence="7">
    <name type="scientific">Rhizophora mucronata</name>
    <name type="common">Asiatic mangrove</name>
    <dbReference type="NCBI Taxonomy" id="61149"/>
    <lineage>
        <taxon>Eukaryota</taxon>
        <taxon>Viridiplantae</taxon>
        <taxon>Streptophyta</taxon>
        <taxon>Embryophyta</taxon>
        <taxon>Tracheophyta</taxon>
        <taxon>Spermatophyta</taxon>
        <taxon>Magnoliopsida</taxon>
        <taxon>eudicotyledons</taxon>
        <taxon>Gunneridae</taxon>
        <taxon>Pentapetalae</taxon>
        <taxon>rosids</taxon>
        <taxon>fabids</taxon>
        <taxon>Malpighiales</taxon>
        <taxon>Rhizophoraceae</taxon>
        <taxon>Rhizophora</taxon>
    </lineage>
</organism>